<name>A0A139R3W0_9STRE</name>
<comment type="caution">
    <text evidence="3">The sequence shown here is derived from an EMBL/GenBank/DDBJ whole genome shotgun (WGS) entry which is preliminary data.</text>
</comment>
<protein>
    <submittedName>
        <fullName evidence="3">Methionyl-tRNA formyltransferase</fullName>
        <ecNumber evidence="3">2.1.2.9</ecNumber>
    </submittedName>
</protein>
<dbReference type="RefSeq" id="WP_061458190.1">
    <property type="nucleotide sequence ID" value="NZ_KQ968744.1"/>
</dbReference>
<dbReference type="PANTHER" id="PTHR11138">
    <property type="entry name" value="METHIONYL-TRNA FORMYLTRANSFERASE"/>
    <property type="match status" value="1"/>
</dbReference>
<dbReference type="InterPro" id="IPR002376">
    <property type="entry name" value="Formyl_transf_N"/>
</dbReference>
<keyword evidence="3" id="KW-0808">Transferase</keyword>
<dbReference type="EC" id="2.1.2.9" evidence="3"/>
<dbReference type="GO" id="GO:0004479">
    <property type="term" value="F:methionyl-tRNA formyltransferase activity"/>
    <property type="evidence" value="ECO:0007669"/>
    <property type="project" value="UniProtKB-EC"/>
</dbReference>
<reference evidence="4 5" key="1">
    <citation type="submission" date="2016-01" db="EMBL/GenBank/DDBJ databases">
        <title>Highly variable Streptococcus oralis are common among viridans streptococci isolated from primates.</title>
        <authorList>
            <person name="Denapaite D."/>
            <person name="Rieger M."/>
            <person name="Koendgen S."/>
            <person name="Brueckner R."/>
            <person name="Ochigava I."/>
            <person name="Kappeler P."/>
            <person name="Maetz-Rensing K."/>
            <person name="Leendertz F."/>
            <person name="Hakenbeck R."/>
        </authorList>
    </citation>
    <scope>NUCLEOTIDE SEQUENCE [LARGE SCALE GENOMIC DNA]</scope>
    <source>
        <strain evidence="2 4">DD02</strain>
        <strain evidence="3 5">DD03</strain>
    </source>
</reference>
<dbReference type="EMBL" id="LQOF01000026">
    <property type="protein sequence ID" value="KXT73161.1"/>
    <property type="molecule type" value="Genomic_DNA"/>
</dbReference>
<dbReference type="Proteomes" id="UP000070198">
    <property type="component" value="Unassembled WGS sequence"/>
</dbReference>
<evidence type="ECO:0000313" key="5">
    <source>
        <dbReference type="Proteomes" id="UP000071927"/>
    </source>
</evidence>
<evidence type="ECO:0000313" key="4">
    <source>
        <dbReference type="Proteomes" id="UP000070198"/>
    </source>
</evidence>
<organism evidence="3 5">
    <name type="scientific">Streptococcus gallolyticus</name>
    <dbReference type="NCBI Taxonomy" id="315405"/>
    <lineage>
        <taxon>Bacteria</taxon>
        <taxon>Bacillati</taxon>
        <taxon>Bacillota</taxon>
        <taxon>Bacilli</taxon>
        <taxon>Lactobacillales</taxon>
        <taxon>Streptococcaceae</taxon>
        <taxon>Streptococcus</taxon>
    </lineage>
</organism>
<dbReference type="AlphaFoldDB" id="A0A139R3W0"/>
<feature type="domain" description="Formyl transferase N-terminal" evidence="1">
    <location>
        <begin position="7"/>
        <end position="181"/>
    </location>
</feature>
<dbReference type="EMBL" id="LQXV01000143">
    <property type="protein sequence ID" value="KXU09550.1"/>
    <property type="molecule type" value="Genomic_DNA"/>
</dbReference>
<dbReference type="SUPFAM" id="SSF53328">
    <property type="entry name" value="Formyltransferase"/>
    <property type="match status" value="1"/>
</dbReference>
<evidence type="ECO:0000313" key="3">
    <source>
        <dbReference type="EMBL" id="KXU09550.1"/>
    </source>
</evidence>
<dbReference type="PANTHER" id="PTHR11138:SF5">
    <property type="entry name" value="METHIONYL-TRNA FORMYLTRANSFERASE, MITOCHONDRIAL"/>
    <property type="match status" value="1"/>
</dbReference>
<sequence length="285" mass="32601">MTQKFKIILFSEVNSKFGMPYFERIYSNENFEIKALVTTPKGKLCSYYVGEANPVDLEKFALSKNIPVYRPDNIKSDSFCNELKKYSPDYLLVANYQKILGENLINLPKYDTLNFHPSPLPRYAGLSPFFWMAKNNEKESGVTCIKVAPVIDGGDIVKQLPVKLTGNETTREVRDKLFEKSLVLLDEVLKDITKQSIKSYPQNILQREYFSKPTESDMLITHETKVNEALSILRACAPKPAILELDTKKMKVIAVSWSPQAKGVLYQLKDGKLYFLPETHKEEIL</sequence>
<gene>
    <name evidence="2" type="ORF">SGADD02_00302</name>
    <name evidence="3" type="ORF">SGADD03_00672</name>
</gene>
<dbReference type="GO" id="GO:0005829">
    <property type="term" value="C:cytosol"/>
    <property type="evidence" value="ECO:0007669"/>
    <property type="project" value="TreeGrafter"/>
</dbReference>
<dbReference type="Pfam" id="PF00551">
    <property type="entry name" value="Formyl_trans_N"/>
    <property type="match status" value="1"/>
</dbReference>
<dbReference type="PATRIC" id="fig|315405.11.peg.330"/>
<evidence type="ECO:0000313" key="2">
    <source>
        <dbReference type="EMBL" id="KXT73161.1"/>
    </source>
</evidence>
<proteinExistence type="predicted"/>
<evidence type="ECO:0000259" key="1">
    <source>
        <dbReference type="Pfam" id="PF00551"/>
    </source>
</evidence>
<dbReference type="InterPro" id="IPR036477">
    <property type="entry name" value="Formyl_transf_N_sf"/>
</dbReference>
<dbReference type="Proteomes" id="UP000071927">
    <property type="component" value="Unassembled WGS sequence"/>
</dbReference>
<accession>A0A139R3W0</accession>
<dbReference type="Gene3D" id="3.40.50.12230">
    <property type="match status" value="1"/>
</dbReference>